<comment type="caution">
    <text evidence="2">The sequence shown here is derived from an EMBL/GenBank/DDBJ whole genome shotgun (WGS) entry which is preliminary data.</text>
</comment>
<accession>A0AAD7A8H4</accession>
<reference evidence="2" key="1">
    <citation type="submission" date="2023-03" db="EMBL/GenBank/DDBJ databases">
        <title>Massive genome expansion in bonnet fungi (Mycena s.s.) driven by repeated elements and novel gene families across ecological guilds.</title>
        <authorList>
            <consortium name="Lawrence Berkeley National Laboratory"/>
            <person name="Harder C.B."/>
            <person name="Miyauchi S."/>
            <person name="Viragh M."/>
            <person name="Kuo A."/>
            <person name="Thoen E."/>
            <person name="Andreopoulos B."/>
            <person name="Lu D."/>
            <person name="Skrede I."/>
            <person name="Drula E."/>
            <person name="Henrissat B."/>
            <person name="Morin E."/>
            <person name="Kohler A."/>
            <person name="Barry K."/>
            <person name="LaButti K."/>
            <person name="Morin E."/>
            <person name="Salamov A."/>
            <person name="Lipzen A."/>
            <person name="Mereny Z."/>
            <person name="Hegedus B."/>
            <person name="Baldrian P."/>
            <person name="Stursova M."/>
            <person name="Weitz H."/>
            <person name="Taylor A."/>
            <person name="Grigoriev I.V."/>
            <person name="Nagy L.G."/>
            <person name="Martin F."/>
            <person name="Kauserud H."/>
        </authorList>
    </citation>
    <scope>NUCLEOTIDE SEQUENCE</scope>
    <source>
        <strain evidence="2">CBHHK002</strain>
    </source>
</reference>
<gene>
    <name evidence="2" type="ORF">DFH08DRAFT_857940</name>
</gene>
<evidence type="ECO:0000313" key="2">
    <source>
        <dbReference type="EMBL" id="KAJ7352097.1"/>
    </source>
</evidence>
<keyword evidence="3" id="KW-1185">Reference proteome</keyword>
<name>A0AAD7A8H4_9AGAR</name>
<dbReference type="Proteomes" id="UP001218218">
    <property type="component" value="Unassembled WGS sequence"/>
</dbReference>
<protein>
    <recommendedName>
        <fullName evidence="4">Arrestin-like N-terminal domain-containing protein</fullName>
    </recommendedName>
</protein>
<evidence type="ECO:0000313" key="3">
    <source>
        <dbReference type="Proteomes" id="UP001218218"/>
    </source>
</evidence>
<sequence length="428" mass="46634">MSTPHLPSYAESPESFGRTPSYSAEPGLYEQRLALNARSLPRPTGNFVKRSKHEDVKLRLAAQDDKLELPVYNNGASVEGAVELTKADSISSVEVKVEGNLELKENGEGGHKHYTLCLDTVVLWTKDADGTACPSALPFSLALPTEFEHEGRSYPLPPSHSIKLEGLPGFSATIDYSVSAIINKPHSINSKKLGIHIRSTIVSTPFIYCPRTRPPHPIPPPLQSSETGIFDERPEWKTYQSIAKVNATNGMQDIGVKFYLPASRIFCASQGIPFHITLTADAHSLAAFLPYGPVAGTSTTSRTPATRIQLMRQSAVDVKHTATRGEHVNTAIWRVDYLGEAAFRHAHDGPTCVSFSGEIKIDTKVMGFAVPGLMVQDCILLTVTPPEGTHAPFVGIREVIPVRLATDVWTDGRTTAAESHSSKEDMME</sequence>
<organism evidence="2 3">
    <name type="scientific">Mycena albidolilacea</name>
    <dbReference type="NCBI Taxonomy" id="1033008"/>
    <lineage>
        <taxon>Eukaryota</taxon>
        <taxon>Fungi</taxon>
        <taxon>Dikarya</taxon>
        <taxon>Basidiomycota</taxon>
        <taxon>Agaricomycotina</taxon>
        <taxon>Agaricomycetes</taxon>
        <taxon>Agaricomycetidae</taxon>
        <taxon>Agaricales</taxon>
        <taxon>Marasmiineae</taxon>
        <taxon>Mycenaceae</taxon>
        <taxon>Mycena</taxon>
    </lineage>
</organism>
<dbReference type="InterPro" id="IPR014752">
    <property type="entry name" value="Arrestin-like_C"/>
</dbReference>
<evidence type="ECO:0000256" key="1">
    <source>
        <dbReference type="SAM" id="MobiDB-lite"/>
    </source>
</evidence>
<dbReference type="Gene3D" id="2.60.40.640">
    <property type="match status" value="1"/>
</dbReference>
<proteinExistence type="predicted"/>
<feature type="region of interest" description="Disordered" evidence="1">
    <location>
        <begin position="1"/>
        <end position="23"/>
    </location>
</feature>
<dbReference type="AlphaFoldDB" id="A0AAD7A8H4"/>
<dbReference type="EMBL" id="JARIHO010000012">
    <property type="protein sequence ID" value="KAJ7352097.1"/>
    <property type="molecule type" value="Genomic_DNA"/>
</dbReference>
<evidence type="ECO:0008006" key="4">
    <source>
        <dbReference type="Google" id="ProtNLM"/>
    </source>
</evidence>